<dbReference type="Pfam" id="PF03466">
    <property type="entry name" value="LysR_substrate"/>
    <property type="match status" value="1"/>
</dbReference>
<evidence type="ECO:0000313" key="7">
    <source>
        <dbReference type="Proteomes" id="UP000246145"/>
    </source>
</evidence>
<dbReference type="InterPro" id="IPR000847">
    <property type="entry name" value="LysR_HTH_N"/>
</dbReference>
<dbReference type="Gene3D" id="1.10.10.10">
    <property type="entry name" value="Winged helix-like DNA-binding domain superfamily/Winged helix DNA-binding domain"/>
    <property type="match status" value="1"/>
</dbReference>
<dbReference type="GO" id="GO:0003677">
    <property type="term" value="F:DNA binding"/>
    <property type="evidence" value="ECO:0007669"/>
    <property type="project" value="UniProtKB-KW"/>
</dbReference>
<proteinExistence type="inferred from homology"/>
<dbReference type="SUPFAM" id="SSF46785">
    <property type="entry name" value="Winged helix' DNA-binding domain"/>
    <property type="match status" value="1"/>
</dbReference>
<protein>
    <submittedName>
        <fullName evidence="6">LysR family transcriptional regulator</fullName>
    </submittedName>
</protein>
<name>A0A2U1CJ04_9BURK</name>
<evidence type="ECO:0000259" key="5">
    <source>
        <dbReference type="PROSITE" id="PS50931"/>
    </source>
</evidence>
<reference evidence="6 7" key="1">
    <citation type="submission" date="2018-04" db="EMBL/GenBank/DDBJ databases">
        <title>Genomic Encyclopedia of Type Strains, Phase IV (KMG-IV): sequencing the most valuable type-strain genomes for metagenomic binning, comparative biology and taxonomic classification.</title>
        <authorList>
            <person name="Goeker M."/>
        </authorList>
    </citation>
    <scope>NUCLEOTIDE SEQUENCE [LARGE SCALE GENOMIC DNA]</scope>
    <source>
        <strain evidence="6 7">DSM 10065</strain>
    </source>
</reference>
<dbReference type="PRINTS" id="PR00039">
    <property type="entry name" value="HTHLYSR"/>
</dbReference>
<dbReference type="InterPro" id="IPR050389">
    <property type="entry name" value="LysR-type_TF"/>
</dbReference>
<dbReference type="EMBL" id="QEKO01000005">
    <property type="protein sequence ID" value="PVY60962.1"/>
    <property type="molecule type" value="Genomic_DNA"/>
</dbReference>
<dbReference type="AlphaFoldDB" id="A0A2U1CJ04"/>
<comment type="similarity">
    <text evidence="1">Belongs to the LysR transcriptional regulatory family.</text>
</comment>
<dbReference type="Proteomes" id="UP000246145">
    <property type="component" value="Unassembled WGS sequence"/>
</dbReference>
<organism evidence="6 7">
    <name type="scientific">Pusillimonas noertemannii</name>
    <dbReference type="NCBI Taxonomy" id="305977"/>
    <lineage>
        <taxon>Bacteria</taxon>
        <taxon>Pseudomonadati</taxon>
        <taxon>Pseudomonadota</taxon>
        <taxon>Betaproteobacteria</taxon>
        <taxon>Burkholderiales</taxon>
        <taxon>Alcaligenaceae</taxon>
        <taxon>Pusillimonas</taxon>
    </lineage>
</organism>
<dbReference type="Pfam" id="PF00126">
    <property type="entry name" value="HTH_1"/>
    <property type="match status" value="1"/>
</dbReference>
<accession>A0A2U1CJ04</accession>
<dbReference type="GO" id="GO:0003700">
    <property type="term" value="F:DNA-binding transcription factor activity"/>
    <property type="evidence" value="ECO:0007669"/>
    <property type="project" value="InterPro"/>
</dbReference>
<keyword evidence="7" id="KW-1185">Reference proteome</keyword>
<evidence type="ECO:0000256" key="2">
    <source>
        <dbReference type="ARBA" id="ARBA00023015"/>
    </source>
</evidence>
<keyword evidence="4" id="KW-0804">Transcription</keyword>
<keyword evidence="3" id="KW-0238">DNA-binding</keyword>
<dbReference type="InterPro" id="IPR005119">
    <property type="entry name" value="LysR_subst-bd"/>
</dbReference>
<evidence type="ECO:0000256" key="1">
    <source>
        <dbReference type="ARBA" id="ARBA00009437"/>
    </source>
</evidence>
<gene>
    <name evidence="6" type="ORF">C7440_3124</name>
</gene>
<dbReference type="CDD" id="cd08459">
    <property type="entry name" value="PBP2_DntR_NahR_LinR_like"/>
    <property type="match status" value="1"/>
</dbReference>
<keyword evidence="2" id="KW-0805">Transcription regulation</keyword>
<dbReference type="InterPro" id="IPR036390">
    <property type="entry name" value="WH_DNA-bd_sf"/>
</dbReference>
<sequence>MSDMPHDLNFLYLVDALYREGSVSAAARRLDLTQPAASHALNRLRARFGDPLFVRSGAGMTPTPTGERMARGAARALALIQSDVLEEPRFDPGQSERRFTVGMTDMGGTAILPKVMQMLDRQAPGITLQPKVAASSEIGQMLESGAIDVAWGYFGQLGPGLYQQSLFRRALIGIRRKSGRKSAMTLKTFVNTPHVLANATEVTNELLRQRLKERGHSLKVALECPYILAVPAIVAGTDYIATVPDELAGVFQRLAEIETFQLPLPMPDITVRQHWHARFNDDAGHRWFRNKVFECVSDDAGKGPRN</sequence>
<dbReference type="InterPro" id="IPR036388">
    <property type="entry name" value="WH-like_DNA-bd_sf"/>
</dbReference>
<evidence type="ECO:0000313" key="6">
    <source>
        <dbReference type="EMBL" id="PVY60962.1"/>
    </source>
</evidence>
<dbReference type="PANTHER" id="PTHR30118:SF15">
    <property type="entry name" value="TRANSCRIPTIONAL REGULATORY PROTEIN"/>
    <property type="match status" value="1"/>
</dbReference>
<dbReference type="RefSeq" id="WP_243410945.1">
    <property type="nucleotide sequence ID" value="NZ_JACCEX010000005.1"/>
</dbReference>
<evidence type="ECO:0000256" key="4">
    <source>
        <dbReference type="ARBA" id="ARBA00023163"/>
    </source>
</evidence>
<dbReference type="Gene3D" id="3.40.190.10">
    <property type="entry name" value="Periplasmic binding protein-like II"/>
    <property type="match status" value="2"/>
</dbReference>
<dbReference type="SUPFAM" id="SSF53850">
    <property type="entry name" value="Periplasmic binding protein-like II"/>
    <property type="match status" value="1"/>
</dbReference>
<feature type="domain" description="HTH lysR-type" evidence="5">
    <location>
        <begin position="6"/>
        <end position="63"/>
    </location>
</feature>
<evidence type="ECO:0000256" key="3">
    <source>
        <dbReference type="ARBA" id="ARBA00023125"/>
    </source>
</evidence>
<comment type="caution">
    <text evidence="6">The sequence shown here is derived from an EMBL/GenBank/DDBJ whole genome shotgun (WGS) entry which is preliminary data.</text>
</comment>
<dbReference type="STRING" id="1231391.GCA_000308195_00050"/>
<dbReference type="PROSITE" id="PS50931">
    <property type="entry name" value="HTH_LYSR"/>
    <property type="match status" value="1"/>
</dbReference>
<dbReference type="PANTHER" id="PTHR30118">
    <property type="entry name" value="HTH-TYPE TRANSCRIPTIONAL REGULATOR LEUO-RELATED"/>
    <property type="match status" value="1"/>
</dbReference>